<dbReference type="EMBL" id="CP042433">
    <property type="protein sequence ID" value="QEC55217.1"/>
    <property type="molecule type" value="Genomic_DNA"/>
</dbReference>
<dbReference type="GO" id="GO:0005886">
    <property type="term" value="C:plasma membrane"/>
    <property type="evidence" value="ECO:0007669"/>
    <property type="project" value="UniProtKB-SubCell"/>
</dbReference>
<name>A0A5B8UEY3_9BACT</name>
<dbReference type="InterPro" id="IPR027379">
    <property type="entry name" value="CLS_N"/>
</dbReference>
<proteinExistence type="predicted"/>
<feature type="transmembrane region" description="Helical" evidence="6">
    <location>
        <begin position="45"/>
        <end position="63"/>
    </location>
</feature>
<evidence type="ECO:0000256" key="3">
    <source>
        <dbReference type="ARBA" id="ARBA00022692"/>
    </source>
</evidence>
<dbReference type="KEGG" id="fgg:FSB75_04620"/>
<feature type="transmembrane region" description="Helical" evidence="6">
    <location>
        <begin position="12"/>
        <end position="33"/>
    </location>
</feature>
<dbReference type="AlphaFoldDB" id="A0A5B8UEY3"/>
<evidence type="ECO:0000256" key="4">
    <source>
        <dbReference type="ARBA" id="ARBA00022989"/>
    </source>
</evidence>
<keyword evidence="5 6" id="KW-0472">Membrane</keyword>
<comment type="subcellular location">
    <subcellularLocation>
        <location evidence="1">Cell membrane</location>
        <topology evidence="1">Multi-pass membrane protein</topology>
    </subcellularLocation>
</comment>
<keyword evidence="9" id="KW-1185">Reference proteome</keyword>
<evidence type="ECO:0000259" key="7">
    <source>
        <dbReference type="Pfam" id="PF13396"/>
    </source>
</evidence>
<evidence type="ECO:0000256" key="2">
    <source>
        <dbReference type="ARBA" id="ARBA00022475"/>
    </source>
</evidence>
<reference evidence="8 9" key="1">
    <citation type="journal article" date="2015" name="Int. J. Syst. Evol. Microbiol.">
        <title>Flavisolibacter ginsenosidimutans sp. nov., with ginsenoside-converting activity isolated from soil used for cultivating ginseng.</title>
        <authorList>
            <person name="Zhao Y."/>
            <person name="Liu Q."/>
            <person name="Kang M.S."/>
            <person name="Jin F."/>
            <person name="Yu H."/>
            <person name="Im W.T."/>
        </authorList>
    </citation>
    <scope>NUCLEOTIDE SEQUENCE [LARGE SCALE GENOMIC DNA]</scope>
    <source>
        <strain evidence="8 9">Gsoil 636</strain>
    </source>
</reference>
<sequence length="68" mass="7680">MKMLAPESGLVVWTAVSVLILLLMIAGLIHLLLNERIGRKESVAWILAIVFVPVFGSLVYFKYSRQHK</sequence>
<keyword evidence="2" id="KW-1003">Cell membrane</keyword>
<protein>
    <recommendedName>
        <fullName evidence="7">Cardiolipin synthase N-terminal domain-containing protein</fullName>
    </recommendedName>
</protein>
<accession>A0A5B8UEY3</accession>
<evidence type="ECO:0000256" key="1">
    <source>
        <dbReference type="ARBA" id="ARBA00004651"/>
    </source>
</evidence>
<evidence type="ECO:0000256" key="6">
    <source>
        <dbReference type="SAM" id="Phobius"/>
    </source>
</evidence>
<feature type="domain" description="Cardiolipin synthase N-terminal" evidence="7">
    <location>
        <begin position="23"/>
        <end position="61"/>
    </location>
</feature>
<evidence type="ECO:0000313" key="8">
    <source>
        <dbReference type="EMBL" id="QEC55217.1"/>
    </source>
</evidence>
<dbReference type="RefSeq" id="WP_146783478.1">
    <property type="nucleotide sequence ID" value="NZ_BAABIO010000006.1"/>
</dbReference>
<dbReference type="Pfam" id="PF13396">
    <property type="entry name" value="PLDc_N"/>
    <property type="match status" value="1"/>
</dbReference>
<gene>
    <name evidence="8" type="ORF">FSB75_04620</name>
</gene>
<keyword evidence="4 6" id="KW-1133">Transmembrane helix</keyword>
<dbReference type="Proteomes" id="UP000321204">
    <property type="component" value="Chromosome"/>
</dbReference>
<keyword evidence="3 6" id="KW-0812">Transmembrane</keyword>
<organism evidence="8 9">
    <name type="scientific">Flavisolibacter ginsenosidimutans</name>
    <dbReference type="NCBI Taxonomy" id="661481"/>
    <lineage>
        <taxon>Bacteria</taxon>
        <taxon>Pseudomonadati</taxon>
        <taxon>Bacteroidota</taxon>
        <taxon>Chitinophagia</taxon>
        <taxon>Chitinophagales</taxon>
        <taxon>Chitinophagaceae</taxon>
        <taxon>Flavisolibacter</taxon>
    </lineage>
</organism>
<evidence type="ECO:0000313" key="9">
    <source>
        <dbReference type="Proteomes" id="UP000321204"/>
    </source>
</evidence>
<evidence type="ECO:0000256" key="5">
    <source>
        <dbReference type="ARBA" id="ARBA00023136"/>
    </source>
</evidence>